<name>A0AAV3A194_PYXAD</name>
<evidence type="ECO:0000313" key="1">
    <source>
        <dbReference type="EMBL" id="DBA18212.1"/>
    </source>
</evidence>
<keyword evidence="2" id="KW-1185">Reference proteome</keyword>
<organism evidence="1 2">
    <name type="scientific">Pyxicephalus adspersus</name>
    <name type="common">African bullfrog</name>
    <dbReference type="NCBI Taxonomy" id="30357"/>
    <lineage>
        <taxon>Eukaryota</taxon>
        <taxon>Metazoa</taxon>
        <taxon>Chordata</taxon>
        <taxon>Craniata</taxon>
        <taxon>Vertebrata</taxon>
        <taxon>Euteleostomi</taxon>
        <taxon>Amphibia</taxon>
        <taxon>Batrachia</taxon>
        <taxon>Anura</taxon>
        <taxon>Neobatrachia</taxon>
        <taxon>Ranoidea</taxon>
        <taxon>Pyxicephalidae</taxon>
        <taxon>Pyxicephalinae</taxon>
        <taxon>Pyxicephalus</taxon>
    </lineage>
</organism>
<sequence>MSTENRTDTKTCSSCTVFPVKSLTYFFYGKTAQRLLLQPKDTYCIPLYKNVCAEQPLLHGFCLKRREVISPKT</sequence>
<dbReference type="Proteomes" id="UP001181693">
    <property type="component" value="Unassembled WGS sequence"/>
</dbReference>
<gene>
    <name evidence="1" type="ORF">GDO54_016487</name>
</gene>
<protein>
    <submittedName>
        <fullName evidence="1">Uncharacterized protein</fullName>
    </submittedName>
</protein>
<evidence type="ECO:0000313" key="2">
    <source>
        <dbReference type="Proteomes" id="UP001181693"/>
    </source>
</evidence>
<dbReference type="AlphaFoldDB" id="A0AAV3A194"/>
<proteinExistence type="predicted"/>
<reference evidence="1" key="1">
    <citation type="thesis" date="2020" institute="ProQuest LLC" country="789 East Eisenhower Parkway, Ann Arbor, MI, USA">
        <title>Comparative Genomics and Chromosome Evolution.</title>
        <authorList>
            <person name="Mudd A.B."/>
        </authorList>
    </citation>
    <scope>NUCLEOTIDE SEQUENCE</scope>
    <source>
        <strain evidence="1">1538</strain>
        <tissue evidence="1">Blood</tissue>
    </source>
</reference>
<dbReference type="EMBL" id="DYDO01000009">
    <property type="protein sequence ID" value="DBA18212.1"/>
    <property type="molecule type" value="Genomic_DNA"/>
</dbReference>
<accession>A0AAV3A194</accession>
<comment type="caution">
    <text evidence="1">The sequence shown here is derived from an EMBL/GenBank/DDBJ whole genome shotgun (WGS) entry which is preliminary data.</text>
</comment>